<dbReference type="Proteomes" id="UP001430193">
    <property type="component" value="Unassembled WGS sequence"/>
</dbReference>
<evidence type="ECO:0000313" key="1">
    <source>
        <dbReference type="EMBL" id="MBM7129406.1"/>
    </source>
</evidence>
<evidence type="ECO:0000313" key="2">
    <source>
        <dbReference type="Proteomes" id="UP001430193"/>
    </source>
</evidence>
<reference evidence="1" key="1">
    <citation type="submission" date="2020-10" db="EMBL/GenBank/DDBJ databases">
        <title>Phylogeny of dyella-like bacteria.</title>
        <authorList>
            <person name="Fu J."/>
        </authorList>
    </citation>
    <scope>NUCLEOTIDE SEQUENCE</scope>
    <source>
        <strain evidence="1">DHON07</strain>
    </source>
</reference>
<sequence length="59" mass="7096">MHEEEWQKEFDRLDALSKLARDDIARLEQVGPSLDLIKAYERIAEISVRMYEHLKSKFF</sequence>
<dbReference type="EMBL" id="JADIKF010000038">
    <property type="protein sequence ID" value="MBM7129406.1"/>
    <property type="molecule type" value="Genomic_DNA"/>
</dbReference>
<keyword evidence="2" id="KW-1185">Reference proteome</keyword>
<name>A0ABS2KE02_9GAMM</name>
<comment type="caution">
    <text evidence="1">The sequence shown here is derived from an EMBL/GenBank/DDBJ whole genome shotgun (WGS) entry which is preliminary data.</text>
</comment>
<dbReference type="RefSeq" id="WP_204631034.1">
    <property type="nucleotide sequence ID" value="NZ_BSOC01000003.1"/>
</dbReference>
<accession>A0ABS2KE02</accession>
<protein>
    <submittedName>
        <fullName evidence="1">Uncharacterized protein</fullName>
    </submittedName>
</protein>
<organism evidence="1 2">
    <name type="scientific">Dyella mobilis</name>
    <dbReference type="NCBI Taxonomy" id="1849582"/>
    <lineage>
        <taxon>Bacteria</taxon>
        <taxon>Pseudomonadati</taxon>
        <taxon>Pseudomonadota</taxon>
        <taxon>Gammaproteobacteria</taxon>
        <taxon>Lysobacterales</taxon>
        <taxon>Rhodanobacteraceae</taxon>
        <taxon>Dyella</taxon>
    </lineage>
</organism>
<proteinExistence type="predicted"/>
<gene>
    <name evidence="1" type="ORF">ISS99_07705</name>
</gene>